<dbReference type="SUPFAM" id="SSF47413">
    <property type="entry name" value="lambda repressor-like DNA-binding domains"/>
    <property type="match status" value="1"/>
</dbReference>
<organism evidence="2 3">
    <name type="scientific">Arthrobacter cryoconiti</name>
    <dbReference type="NCBI Taxonomy" id="748907"/>
    <lineage>
        <taxon>Bacteria</taxon>
        <taxon>Bacillati</taxon>
        <taxon>Actinomycetota</taxon>
        <taxon>Actinomycetes</taxon>
        <taxon>Micrococcales</taxon>
        <taxon>Micrococcaceae</taxon>
        <taxon>Arthrobacter</taxon>
    </lineage>
</organism>
<dbReference type="Gene3D" id="1.10.260.40">
    <property type="entry name" value="lambda repressor-like DNA-binding domains"/>
    <property type="match status" value="1"/>
</dbReference>
<evidence type="ECO:0000259" key="1">
    <source>
        <dbReference type="PROSITE" id="PS50943"/>
    </source>
</evidence>
<evidence type="ECO:0000313" key="2">
    <source>
        <dbReference type="EMBL" id="MFC4264596.1"/>
    </source>
</evidence>
<name>A0ABV8QXL4_9MICC</name>
<reference evidence="3" key="1">
    <citation type="journal article" date="2019" name="Int. J. Syst. Evol. Microbiol.">
        <title>The Global Catalogue of Microorganisms (GCM) 10K type strain sequencing project: providing services to taxonomists for standard genome sequencing and annotation.</title>
        <authorList>
            <consortium name="The Broad Institute Genomics Platform"/>
            <consortium name="The Broad Institute Genome Sequencing Center for Infectious Disease"/>
            <person name="Wu L."/>
            <person name="Ma J."/>
        </authorList>
    </citation>
    <scope>NUCLEOTIDE SEQUENCE [LARGE SCALE GENOMIC DNA]</scope>
    <source>
        <strain evidence="3">CGMCC 1.10698</strain>
    </source>
</reference>
<dbReference type="CDD" id="cd00093">
    <property type="entry name" value="HTH_XRE"/>
    <property type="match status" value="1"/>
</dbReference>
<dbReference type="RefSeq" id="WP_230067769.1">
    <property type="nucleotide sequence ID" value="NZ_BAABLL010000001.1"/>
</dbReference>
<accession>A0ABV8QXL4</accession>
<gene>
    <name evidence="2" type="ORF">ACFOW9_03165</name>
</gene>
<dbReference type="Pfam" id="PF01381">
    <property type="entry name" value="HTH_3"/>
    <property type="match status" value="1"/>
</dbReference>
<proteinExistence type="predicted"/>
<evidence type="ECO:0000313" key="3">
    <source>
        <dbReference type="Proteomes" id="UP001595773"/>
    </source>
</evidence>
<dbReference type="SMART" id="SM00530">
    <property type="entry name" value="HTH_XRE"/>
    <property type="match status" value="1"/>
</dbReference>
<sequence length="76" mass="8246">MMAQLELRKDKLRQYRKLTKLDTDQQFATAIGVNAATVSRVLSGTSAPGARFIAGLVDVFGVELFGDLFNVLDDAA</sequence>
<protein>
    <submittedName>
        <fullName evidence="2">Helix-turn-helix domain-containing protein</fullName>
    </submittedName>
</protein>
<dbReference type="InterPro" id="IPR010982">
    <property type="entry name" value="Lambda_DNA-bd_dom_sf"/>
</dbReference>
<keyword evidence="3" id="KW-1185">Reference proteome</keyword>
<comment type="caution">
    <text evidence="2">The sequence shown here is derived from an EMBL/GenBank/DDBJ whole genome shotgun (WGS) entry which is preliminary data.</text>
</comment>
<dbReference type="EMBL" id="JBHSCQ010000004">
    <property type="protein sequence ID" value="MFC4264596.1"/>
    <property type="molecule type" value="Genomic_DNA"/>
</dbReference>
<feature type="domain" description="HTH cro/C1-type" evidence="1">
    <location>
        <begin position="25"/>
        <end position="68"/>
    </location>
</feature>
<dbReference type="PROSITE" id="PS50943">
    <property type="entry name" value="HTH_CROC1"/>
    <property type="match status" value="1"/>
</dbReference>
<dbReference type="InterPro" id="IPR001387">
    <property type="entry name" value="Cro/C1-type_HTH"/>
</dbReference>
<dbReference type="Proteomes" id="UP001595773">
    <property type="component" value="Unassembled WGS sequence"/>
</dbReference>